<evidence type="ECO:0000313" key="5">
    <source>
        <dbReference type="Proteomes" id="UP000001940"/>
    </source>
</evidence>
<feature type="region of interest" description="Disordered" evidence="1">
    <location>
        <begin position="1"/>
        <end position="21"/>
    </location>
</feature>
<dbReference type="PANTHER" id="PTHR13930:SF0">
    <property type="entry name" value="S-ADENOSYL-L-METHIONINE-DEPENDENT TRNA 4-DEMETHYLWYOSINE SYNTHASE TYW1-RELATED"/>
    <property type="match status" value="1"/>
</dbReference>
<dbReference type="STRING" id="6239.Y32H12A.6.1"/>
<dbReference type="KEGG" id="cel:CELE_Y32H12A.6"/>
<dbReference type="SMR" id="Q9N535"/>
<dbReference type="SUPFAM" id="SSF52218">
    <property type="entry name" value="Flavoproteins"/>
    <property type="match status" value="1"/>
</dbReference>
<sequence>MCAYQVPPLRPEGGPRGKEPQSWLEDYLEGKDEILLYITAALGVLMPGFVYLLYRKCHAYYERYSKKKEEERLAEELAESEAVVIVLGKEDGLAAPWAKVIHDKLCDEMVRKPMIWWSDSLDVKELMAFKGFCIFISETTAGGQPTPSTEWFLEWLEDLAADSKLRKKANFEKIRFSIVGFGSSDDGPAGFNKVARTLLKRMKILGARQITEVELFNTTDTDKQTMERFVEFSFELLLQMDKHLPGMSGEDTEESEVGDDRSESSSDDNEVEEKHKKSK</sequence>
<dbReference type="OMA" id="CHAYYER"/>
<keyword evidence="2" id="KW-0472">Membrane</keyword>
<dbReference type="AGR" id="WB:WBGene00021314"/>
<dbReference type="UCSC" id="Y32H12A.6">
    <property type="organism name" value="c. elegans"/>
</dbReference>
<dbReference type="PaxDb" id="6239-Y32H12A.6"/>
<gene>
    <name evidence="4" type="ORF">CELE_Y32H12A.6</name>
    <name evidence="4 6" type="ORF">Y32H12A.6</name>
</gene>
<dbReference type="PROSITE" id="PS50902">
    <property type="entry name" value="FLAVODOXIN_LIKE"/>
    <property type="match status" value="1"/>
</dbReference>
<dbReference type="Bgee" id="WBGene00021314">
    <property type="expression patterns" value="Expressed in pharyngeal muscle cell (C elegans) and 4 other cell types or tissues"/>
</dbReference>
<name>Q9N535_CAEEL</name>
<dbReference type="WormBase" id="Y32H12A.6">
    <property type="protein sequence ID" value="CE21510"/>
    <property type="gene ID" value="WBGene00021314"/>
</dbReference>
<feature type="region of interest" description="Disordered" evidence="1">
    <location>
        <begin position="244"/>
        <end position="279"/>
    </location>
</feature>
<evidence type="ECO:0000256" key="1">
    <source>
        <dbReference type="SAM" id="MobiDB-lite"/>
    </source>
</evidence>
<evidence type="ECO:0000259" key="3">
    <source>
        <dbReference type="PROSITE" id="PS50902"/>
    </source>
</evidence>
<evidence type="ECO:0000313" key="6">
    <source>
        <dbReference type="WormBase" id="Y32H12A.6"/>
    </source>
</evidence>
<keyword evidence="2" id="KW-0812">Transmembrane</keyword>
<evidence type="ECO:0000256" key="2">
    <source>
        <dbReference type="SAM" id="Phobius"/>
    </source>
</evidence>
<reference evidence="4 5" key="1">
    <citation type="journal article" date="1998" name="Science">
        <title>Genome sequence of the nematode C. elegans: a platform for investigating biology.</title>
        <authorList>
            <consortium name="The C. elegans sequencing consortium"/>
            <person name="Sulson J.E."/>
            <person name="Waterston R."/>
        </authorList>
    </citation>
    <scope>NUCLEOTIDE SEQUENCE [LARGE SCALE GENOMIC DNA]</scope>
    <source>
        <strain evidence="4 5">Bristol N2</strain>
    </source>
</reference>
<keyword evidence="2" id="KW-1133">Transmembrane helix</keyword>
<dbReference type="InterPro" id="IPR034556">
    <property type="entry name" value="tRNA_wybutosine-synthase"/>
</dbReference>
<dbReference type="RefSeq" id="NP_498149.1">
    <property type="nucleotide sequence ID" value="NM_065748.3"/>
</dbReference>
<proteinExistence type="predicted"/>
<feature type="domain" description="Flavodoxin-like" evidence="3">
    <location>
        <begin position="83"/>
        <end position="237"/>
    </location>
</feature>
<dbReference type="FunCoup" id="Q9N535">
    <property type="interactions" value="2"/>
</dbReference>
<dbReference type="GO" id="GO:0051539">
    <property type="term" value="F:4 iron, 4 sulfur cluster binding"/>
    <property type="evidence" value="ECO:0007669"/>
    <property type="project" value="InterPro"/>
</dbReference>
<keyword evidence="5" id="KW-1185">Reference proteome</keyword>
<dbReference type="HOGENOM" id="CLU_1005543_0_0_1"/>
<dbReference type="PhylomeDB" id="Q9N535"/>
<dbReference type="InParanoid" id="Q9N535"/>
<feature type="transmembrane region" description="Helical" evidence="2">
    <location>
        <begin position="34"/>
        <end position="54"/>
    </location>
</feature>
<dbReference type="EMBL" id="BX284603">
    <property type="protein sequence ID" value="CCD73964.1"/>
    <property type="molecule type" value="Genomic_DNA"/>
</dbReference>
<dbReference type="Gene3D" id="3.40.50.360">
    <property type="match status" value="1"/>
</dbReference>
<protein>
    <submittedName>
        <fullName evidence="4">Flavodoxin-like domain-containing protein</fullName>
    </submittedName>
</protein>
<dbReference type="GeneID" id="175740"/>
<dbReference type="CTD" id="175740"/>
<dbReference type="Pfam" id="PF00258">
    <property type="entry name" value="Flavodoxin_1"/>
    <property type="match status" value="1"/>
</dbReference>
<dbReference type="OrthoDB" id="5858751at2759"/>
<dbReference type="PANTHER" id="PTHR13930">
    <property type="entry name" value="S-ADENOSYL-L-METHIONINE-DEPENDENT TRNA 4-DEMETHYLWYOSINE SYNTHASE"/>
    <property type="match status" value="1"/>
</dbReference>
<dbReference type="InterPro" id="IPR029039">
    <property type="entry name" value="Flavoprotein-like_sf"/>
</dbReference>
<dbReference type="InterPro" id="IPR008254">
    <property type="entry name" value="Flavodoxin/NO_synth"/>
</dbReference>
<dbReference type="GO" id="GO:0010181">
    <property type="term" value="F:FMN binding"/>
    <property type="evidence" value="ECO:0007669"/>
    <property type="project" value="InterPro"/>
</dbReference>
<dbReference type="Proteomes" id="UP000001940">
    <property type="component" value="Chromosome III"/>
</dbReference>
<evidence type="ECO:0000313" key="4">
    <source>
        <dbReference type="EMBL" id="CCD73964.1"/>
    </source>
</evidence>
<organism evidence="4 5">
    <name type="scientific">Caenorhabditis elegans</name>
    <dbReference type="NCBI Taxonomy" id="6239"/>
    <lineage>
        <taxon>Eukaryota</taxon>
        <taxon>Metazoa</taxon>
        <taxon>Ecdysozoa</taxon>
        <taxon>Nematoda</taxon>
        <taxon>Chromadorea</taxon>
        <taxon>Rhabditida</taxon>
        <taxon>Rhabditina</taxon>
        <taxon>Rhabditomorpha</taxon>
        <taxon>Rhabditoidea</taxon>
        <taxon>Rhabditidae</taxon>
        <taxon>Peloderinae</taxon>
        <taxon>Caenorhabditis</taxon>
    </lineage>
</organism>
<dbReference type="AlphaFoldDB" id="Q9N535"/>
<accession>Q9N535</accession>
<dbReference type="GO" id="GO:0008033">
    <property type="term" value="P:tRNA processing"/>
    <property type="evidence" value="ECO:0007669"/>
    <property type="project" value="InterPro"/>
</dbReference>
<dbReference type="eggNOG" id="KOG1160">
    <property type="taxonomic scope" value="Eukaryota"/>
</dbReference>